<reference evidence="3" key="1">
    <citation type="journal article" date="2020" name="Microorganisms">
        <title>Isolation, Genomic and Metabolomic Characterization of Streptomyces tendae VITAKN with Quorum Sensing Inhibitory Activity from Southern India.</title>
        <authorList>
            <person name="Ishaque N.M."/>
            <person name="Burgsdorf I."/>
            <person name="Limlingan Malit J.J."/>
            <person name="Saha S."/>
            <person name="Teta R."/>
            <person name="Ewe D."/>
            <person name="Kannabiran K."/>
            <person name="Hrouzek P."/>
            <person name="Steindler L."/>
            <person name="Costantino V."/>
            <person name="Saurav K."/>
        </authorList>
    </citation>
    <scope>NUCLEOTIDE SEQUENCE</scope>
    <source>
        <strain evidence="3">VITAKN</strain>
    </source>
</reference>
<feature type="transmembrane region" description="Helical" evidence="2">
    <location>
        <begin position="12"/>
        <end position="39"/>
    </location>
</feature>
<dbReference type="RefSeq" id="WP_164458790.1">
    <property type="nucleotide sequence ID" value="NZ_JAAIFS010000003.1"/>
</dbReference>
<proteinExistence type="predicted"/>
<evidence type="ECO:0000256" key="1">
    <source>
        <dbReference type="SAM" id="MobiDB-lite"/>
    </source>
</evidence>
<accession>A0A6B3QMB6</accession>
<evidence type="ECO:0000256" key="2">
    <source>
        <dbReference type="SAM" id="Phobius"/>
    </source>
</evidence>
<organism evidence="3">
    <name type="scientific">Streptomyces tendae</name>
    <dbReference type="NCBI Taxonomy" id="1932"/>
    <lineage>
        <taxon>Bacteria</taxon>
        <taxon>Bacillati</taxon>
        <taxon>Actinomycetota</taxon>
        <taxon>Actinomycetes</taxon>
        <taxon>Kitasatosporales</taxon>
        <taxon>Streptomycetaceae</taxon>
        <taxon>Streptomyces</taxon>
    </lineage>
</organism>
<protein>
    <submittedName>
        <fullName evidence="3">Uncharacterized protein</fullName>
    </submittedName>
</protein>
<comment type="caution">
    <text evidence="3">The sequence shown here is derived from an EMBL/GenBank/DDBJ whole genome shotgun (WGS) entry which is preliminary data.</text>
</comment>
<sequence>MVMNVVGLFGWVIGWVVLLGVSVYSADWLVWVFLPYFVYGPYRVLTQLRYFPAALSMLRILRTHRWQLLREVPYGLTDRPEVPSRHYGWFEFPNPVRPGQWLPMVFTRHLRLEWWCRRMAPRAKPHLKAQIEEIWFAGDARFAGVIAAPGRKGRGPRHMHVMHQRSVPQNDERLNDYGAGPDDTARGRRVDGPSSHF</sequence>
<evidence type="ECO:0000313" key="3">
    <source>
        <dbReference type="EMBL" id="NEV88087.1"/>
    </source>
</evidence>
<name>A0A6B3QMB6_STRTE</name>
<dbReference type="EMBL" id="JAAIFS010000003">
    <property type="protein sequence ID" value="NEV88087.1"/>
    <property type="molecule type" value="Genomic_DNA"/>
</dbReference>
<keyword evidence="2" id="KW-1133">Transmembrane helix</keyword>
<feature type="region of interest" description="Disordered" evidence="1">
    <location>
        <begin position="165"/>
        <end position="197"/>
    </location>
</feature>
<dbReference type="AlphaFoldDB" id="A0A6B3QMB6"/>
<keyword evidence="2" id="KW-0472">Membrane</keyword>
<keyword evidence="2" id="KW-0812">Transmembrane</keyword>
<gene>
    <name evidence="3" type="ORF">GUR47_15615</name>
</gene>